<reference evidence="1" key="1">
    <citation type="submission" date="2020-10" db="EMBL/GenBank/DDBJ databases">
        <title>Novel bacteriophages targeting Providencia spp. as potential agents for phage therapy.</title>
        <authorList>
            <person name="Rakov C."/>
            <person name="Alkalay-Oren S."/>
            <person name="Coppenhagen-Glazer S."/>
            <person name="Hazan R."/>
        </authorList>
    </citation>
    <scope>NUCLEOTIDE SEQUENCE</scope>
</reference>
<organism evidence="1 2">
    <name type="scientific">Providencia phage PSTCR4</name>
    <dbReference type="NCBI Taxonomy" id="2783546"/>
    <lineage>
        <taxon>Viruses</taxon>
        <taxon>Duplodnaviria</taxon>
        <taxon>Heunggongvirae</taxon>
        <taxon>Uroviricota</taxon>
        <taxon>Caudoviricetes</taxon>
        <taxon>Craquatrovirus</taxon>
        <taxon>Craquatrovirus PSTCR4</taxon>
    </lineage>
</organism>
<dbReference type="Proteomes" id="UP000662885">
    <property type="component" value="Segment"/>
</dbReference>
<accession>A0A873WT57</accession>
<proteinExistence type="predicted"/>
<evidence type="ECO:0000313" key="2">
    <source>
        <dbReference type="Proteomes" id="UP000662885"/>
    </source>
</evidence>
<keyword evidence="2" id="KW-1185">Reference proteome</keyword>
<sequence length="77" mass="8848">MQITINDSELNSAIFKAHFSLITNDNIKYFVTDAVSDLQETPEDDYIELVVPATNYAEEIEIRVIRTDFDLDSLDTF</sequence>
<dbReference type="GeneID" id="77951487"/>
<dbReference type="KEGG" id="vg:77951487"/>
<protein>
    <submittedName>
        <fullName evidence="1">Uncharacterized protein</fullName>
    </submittedName>
</protein>
<name>A0A873WT57_9CAUD</name>
<evidence type="ECO:0000313" key="1">
    <source>
        <dbReference type="EMBL" id="QPB12024.1"/>
    </source>
</evidence>
<dbReference type="RefSeq" id="YP_010675165.1">
    <property type="nucleotide sequence ID" value="NC_071000.1"/>
</dbReference>
<dbReference type="EMBL" id="MW057856">
    <property type="protein sequence ID" value="QPB12024.1"/>
    <property type="molecule type" value="Genomic_DNA"/>
</dbReference>